<dbReference type="PANTHER" id="PTHR43350:SF21">
    <property type="entry name" value="S-NITROSOMYCOTHIOL REDUCTASE MSCR"/>
    <property type="match status" value="1"/>
</dbReference>
<comment type="similarity">
    <text evidence="2 6">Belongs to the zinc-containing alcohol dehydrogenase family.</text>
</comment>
<keyword evidence="5" id="KW-0560">Oxidoreductase</keyword>
<dbReference type="SUPFAM" id="SSF50129">
    <property type="entry name" value="GroES-like"/>
    <property type="match status" value="1"/>
</dbReference>
<gene>
    <name evidence="8" type="ORF">KCV87_21935</name>
</gene>
<evidence type="ECO:0000313" key="9">
    <source>
        <dbReference type="Proteomes" id="UP000677152"/>
    </source>
</evidence>
<dbReference type="PANTHER" id="PTHR43350">
    <property type="entry name" value="NAD-DEPENDENT ALCOHOL DEHYDROGENASE"/>
    <property type="match status" value="1"/>
</dbReference>
<dbReference type="PROSITE" id="PS00059">
    <property type="entry name" value="ADH_ZINC"/>
    <property type="match status" value="1"/>
</dbReference>
<dbReference type="InterPro" id="IPR013149">
    <property type="entry name" value="ADH-like_C"/>
</dbReference>
<dbReference type="SUPFAM" id="SSF51735">
    <property type="entry name" value="NAD(P)-binding Rossmann-fold domains"/>
    <property type="match status" value="1"/>
</dbReference>
<evidence type="ECO:0000256" key="2">
    <source>
        <dbReference type="ARBA" id="ARBA00008072"/>
    </source>
</evidence>
<dbReference type="Pfam" id="PF00107">
    <property type="entry name" value="ADH_zinc_N"/>
    <property type="match status" value="1"/>
</dbReference>
<organism evidence="8 9">
    <name type="scientific">Actinosynnema pretiosum subsp. pretiosum</name>
    <dbReference type="NCBI Taxonomy" id="103721"/>
    <lineage>
        <taxon>Bacteria</taxon>
        <taxon>Bacillati</taxon>
        <taxon>Actinomycetota</taxon>
        <taxon>Actinomycetes</taxon>
        <taxon>Pseudonocardiales</taxon>
        <taxon>Pseudonocardiaceae</taxon>
        <taxon>Actinosynnema</taxon>
    </lineage>
</organism>
<dbReference type="InterPro" id="IPR036291">
    <property type="entry name" value="NAD(P)-bd_dom_sf"/>
</dbReference>
<dbReference type="InterPro" id="IPR013154">
    <property type="entry name" value="ADH-like_N"/>
</dbReference>
<evidence type="ECO:0000256" key="6">
    <source>
        <dbReference type="RuleBase" id="RU361277"/>
    </source>
</evidence>
<dbReference type="GO" id="GO:0008270">
    <property type="term" value="F:zinc ion binding"/>
    <property type="evidence" value="ECO:0007669"/>
    <property type="project" value="InterPro"/>
</dbReference>
<dbReference type="EMBL" id="CP073249">
    <property type="protein sequence ID" value="QUF02157.1"/>
    <property type="molecule type" value="Genomic_DNA"/>
</dbReference>
<dbReference type="InterPro" id="IPR020843">
    <property type="entry name" value="ER"/>
</dbReference>
<dbReference type="GO" id="GO:0016491">
    <property type="term" value="F:oxidoreductase activity"/>
    <property type="evidence" value="ECO:0007669"/>
    <property type="project" value="UniProtKB-KW"/>
</dbReference>
<protein>
    <submittedName>
        <fullName evidence="8">NAD(P)-dependent alcohol dehydrogenase</fullName>
    </submittedName>
</protein>
<keyword evidence="4 6" id="KW-0862">Zinc</keyword>
<feature type="domain" description="Enoyl reductase (ER)" evidence="7">
    <location>
        <begin position="14"/>
        <end position="354"/>
    </location>
</feature>
<dbReference type="Pfam" id="PF08240">
    <property type="entry name" value="ADH_N"/>
    <property type="match status" value="1"/>
</dbReference>
<dbReference type="InterPro" id="IPR011032">
    <property type="entry name" value="GroES-like_sf"/>
</dbReference>
<evidence type="ECO:0000313" key="8">
    <source>
        <dbReference type="EMBL" id="QUF02157.1"/>
    </source>
</evidence>
<reference evidence="8" key="1">
    <citation type="submission" date="2021-04" db="EMBL/GenBank/DDBJ databases">
        <title>Genomic sequence of Actinosynnema pretiosum subsp. pretiosum ATCC 31280 (C-14919).</title>
        <authorList>
            <person name="Bai L."/>
            <person name="Wang X."/>
            <person name="Xiao Y."/>
        </authorList>
    </citation>
    <scope>NUCLEOTIDE SEQUENCE</scope>
    <source>
        <strain evidence="8">ATCC 31280</strain>
    </source>
</reference>
<dbReference type="Gene3D" id="3.90.180.10">
    <property type="entry name" value="Medium-chain alcohol dehydrogenases, catalytic domain"/>
    <property type="match status" value="1"/>
</dbReference>
<accession>A0AA45L2J2</accession>
<evidence type="ECO:0000256" key="5">
    <source>
        <dbReference type="ARBA" id="ARBA00023002"/>
    </source>
</evidence>
<dbReference type="InterPro" id="IPR002328">
    <property type="entry name" value="ADH_Zn_CS"/>
</dbReference>
<dbReference type="SMART" id="SM00829">
    <property type="entry name" value="PKS_ER"/>
    <property type="match status" value="1"/>
</dbReference>
<name>A0AA45L2J2_9PSEU</name>
<evidence type="ECO:0000256" key="4">
    <source>
        <dbReference type="ARBA" id="ARBA00022833"/>
    </source>
</evidence>
<keyword evidence="3 6" id="KW-0479">Metal-binding</keyword>
<proteinExistence type="inferred from homology"/>
<dbReference type="AlphaFoldDB" id="A0AA45L2J2"/>
<evidence type="ECO:0000256" key="3">
    <source>
        <dbReference type="ARBA" id="ARBA00022723"/>
    </source>
</evidence>
<comment type="cofactor">
    <cofactor evidence="1 6">
        <name>Zn(2+)</name>
        <dbReference type="ChEBI" id="CHEBI:29105"/>
    </cofactor>
</comment>
<sequence>MTRARAALVERPGGPFEVREVELDDPRPDEVVVRVLAAGVCHTDLLMRRTWPEALLPMVFGHEGAGVVEAVGAGVGSVVVGDSVCLSYRSCGRCAECAAGWNAYCLHAGANARGVREDGSTALRRAGKPVYGGFFGQSSFATHAVAHESSVVKVPADLSPVVAAPLGCSVQTGAGTVFTVVNAAPGEVLVVYGAGGVGLSALLAANVRGCRTVVVEPVESRRALALSLGAAAAVPPGTPLADLTGGGAHHAVDTTGRADAIGEAVGALRRRGTLALVGLGGKVELDLKTLVHNGIRVRGVIEGDAAPSTLIPDLVALHRQGVLPIERLIGEYPFAQIEQAAEDASTGRCVKPVLRFDQQVL</sequence>
<dbReference type="Proteomes" id="UP000677152">
    <property type="component" value="Chromosome"/>
</dbReference>
<evidence type="ECO:0000259" key="7">
    <source>
        <dbReference type="SMART" id="SM00829"/>
    </source>
</evidence>
<evidence type="ECO:0000256" key="1">
    <source>
        <dbReference type="ARBA" id="ARBA00001947"/>
    </source>
</evidence>
<dbReference type="Gene3D" id="3.40.50.720">
    <property type="entry name" value="NAD(P)-binding Rossmann-like Domain"/>
    <property type="match status" value="1"/>
</dbReference>
<dbReference type="CDD" id="cd08278">
    <property type="entry name" value="benzyl_alcohol_DH"/>
    <property type="match status" value="1"/>
</dbReference>